<dbReference type="RefSeq" id="WP_331847620.1">
    <property type="nucleotide sequence ID" value="NZ_JAZHPZ010000008.1"/>
</dbReference>
<name>A0ABU7VUG1_9BACL</name>
<organism evidence="1 2">
    <name type="scientific">Paenibacillus haidiansis</name>
    <dbReference type="NCBI Taxonomy" id="1574488"/>
    <lineage>
        <taxon>Bacteria</taxon>
        <taxon>Bacillati</taxon>
        <taxon>Bacillota</taxon>
        <taxon>Bacilli</taxon>
        <taxon>Bacillales</taxon>
        <taxon>Paenibacillaceae</taxon>
        <taxon>Paenibacillus</taxon>
    </lineage>
</organism>
<sequence length="53" mass="5981">MIASLNKVGYLDAMDAAAIEFEQLLEQLSFKEAGDICNSVGKRKKIQYRTKDE</sequence>
<reference evidence="1 2" key="1">
    <citation type="submission" date="2024-02" db="EMBL/GenBank/DDBJ databases">
        <title>A nitrogen-fixing paenibacillus bacterium.</title>
        <authorList>
            <person name="Zhang W.L."/>
            <person name="Chen S.F."/>
        </authorList>
    </citation>
    <scope>NUCLEOTIDE SEQUENCE [LARGE SCALE GENOMIC DNA]</scope>
    <source>
        <strain evidence="1 2">M1</strain>
    </source>
</reference>
<evidence type="ECO:0000313" key="1">
    <source>
        <dbReference type="EMBL" id="MEF2967400.1"/>
    </source>
</evidence>
<dbReference type="EMBL" id="JAZHPZ010000008">
    <property type="protein sequence ID" value="MEF2967400.1"/>
    <property type="molecule type" value="Genomic_DNA"/>
</dbReference>
<protein>
    <submittedName>
        <fullName evidence="1">Uncharacterized protein</fullName>
    </submittedName>
</protein>
<dbReference type="Proteomes" id="UP001306950">
    <property type="component" value="Unassembled WGS sequence"/>
</dbReference>
<proteinExistence type="predicted"/>
<evidence type="ECO:0000313" key="2">
    <source>
        <dbReference type="Proteomes" id="UP001306950"/>
    </source>
</evidence>
<gene>
    <name evidence="1" type="ORF">V3851_16360</name>
</gene>
<comment type="caution">
    <text evidence="1">The sequence shown here is derived from an EMBL/GenBank/DDBJ whole genome shotgun (WGS) entry which is preliminary data.</text>
</comment>
<accession>A0ABU7VUG1</accession>
<keyword evidence="2" id="KW-1185">Reference proteome</keyword>